<dbReference type="STRING" id="379508.A5DV93"/>
<keyword evidence="7" id="KW-1185">Reference proteome</keyword>
<dbReference type="Pfam" id="PF01161">
    <property type="entry name" value="PBP"/>
    <property type="match status" value="1"/>
</dbReference>
<accession>A5DV93</accession>
<proteinExistence type="inferred from homology"/>
<dbReference type="GeneID" id="5235375"/>
<dbReference type="eggNOG" id="KOG3346">
    <property type="taxonomic scope" value="Eukaryota"/>
</dbReference>
<protein>
    <recommendedName>
        <fullName evidence="5">Large ribosomal subunit protein mL38</fullName>
    </recommendedName>
</protein>
<comment type="similarity">
    <text evidence="4">Belongs to the phosphatidylethanolamine-binding protein family. Mitochondrion-specific ribosomal protein mL38 subfamily.</text>
</comment>
<dbReference type="HOGENOM" id="CLU_068504_0_0_1"/>
<name>A5DV93_LODEL</name>
<dbReference type="GO" id="GO:0033617">
    <property type="term" value="P:mitochondrial respiratory chain complex IV assembly"/>
    <property type="evidence" value="ECO:0007669"/>
    <property type="project" value="EnsemblFungi"/>
</dbReference>
<dbReference type="VEuPathDB" id="FungiDB:LELG_01279"/>
<dbReference type="Gene3D" id="1.20.58.1180">
    <property type="match status" value="1"/>
</dbReference>
<dbReference type="GO" id="GO:0005762">
    <property type="term" value="C:mitochondrial large ribosomal subunit"/>
    <property type="evidence" value="ECO:0007669"/>
    <property type="project" value="EnsemblFungi"/>
</dbReference>
<evidence type="ECO:0000256" key="5">
    <source>
        <dbReference type="ARBA" id="ARBA00039444"/>
    </source>
</evidence>
<dbReference type="GO" id="GO:0003735">
    <property type="term" value="F:structural constituent of ribosome"/>
    <property type="evidence" value="ECO:0007669"/>
    <property type="project" value="EnsemblFungi"/>
</dbReference>
<keyword evidence="2" id="KW-0496">Mitochondrion</keyword>
<evidence type="ECO:0000256" key="1">
    <source>
        <dbReference type="ARBA" id="ARBA00004173"/>
    </source>
</evidence>
<dbReference type="InterPro" id="IPR035810">
    <property type="entry name" value="PEBP_euk"/>
</dbReference>
<reference evidence="6 7" key="1">
    <citation type="journal article" date="2009" name="Nature">
        <title>Evolution of pathogenicity and sexual reproduction in eight Candida genomes.</title>
        <authorList>
            <person name="Butler G."/>
            <person name="Rasmussen M.D."/>
            <person name="Lin M.F."/>
            <person name="Santos M.A."/>
            <person name="Sakthikumar S."/>
            <person name="Munro C.A."/>
            <person name="Rheinbay E."/>
            <person name="Grabherr M."/>
            <person name="Forche A."/>
            <person name="Reedy J.L."/>
            <person name="Agrafioti I."/>
            <person name="Arnaud M.B."/>
            <person name="Bates S."/>
            <person name="Brown A.J."/>
            <person name="Brunke S."/>
            <person name="Costanzo M.C."/>
            <person name="Fitzpatrick D.A."/>
            <person name="de Groot P.W."/>
            <person name="Harris D."/>
            <person name="Hoyer L.L."/>
            <person name="Hube B."/>
            <person name="Klis F.M."/>
            <person name="Kodira C."/>
            <person name="Lennard N."/>
            <person name="Logue M.E."/>
            <person name="Martin R."/>
            <person name="Neiman A.M."/>
            <person name="Nikolaou E."/>
            <person name="Quail M.A."/>
            <person name="Quinn J."/>
            <person name="Santos M.C."/>
            <person name="Schmitzberger F.F."/>
            <person name="Sherlock G."/>
            <person name="Shah P."/>
            <person name="Silverstein K.A."/>
            <person name="Skrzypek M.S."/>
            <person name="Soll D."/>
            <person name="Staggs R."/>
            <person name="Stansfield I."/>
            <person name="Stumpf M.P."/>
            <person name="Sudbery P.E."/>
            <person name="Srikantha T."/>
            <person name="Zeng Q."/>
            <person name="Berman J."/>
            <person name="Berriman M."/>
            <person name="Heitman J."/>
            <person name="Gow N.A."/>
            <person name="Lorenz M.C."/>
            <person name="Birren B.W."/>
            <person name="Kellis M."/>
            <person name="Cuomo C.A."/>
        </authorList>
    </citation>
    <scope>NUCLEOTIDE SEQUENCE [LARGE SCALE GENOMIC DNA]</scope>
    <source>
        <strain evidence="7">ATCC 11503 / BCRC 21390 / CBS 2605 / JCM 1781 / NBRC 1676 / NRRL YB-4239</strain>
    </source>
</reference>
<comment type="subcellular location">
    <subcellularLocation>
        <location evidence="1">Mitochondrion</location>
    </subcellularLocation>
</comment>
<dbReference type="SUPFAM" id="SSF49777">
    <property type="entry name" value="PEBP-like"/>
    <property type="match status" value="1"/>
</dbReference>
<dbReference type="OrthoDB" id="2153661at2759"/>
<comment type="function">
    <text evidence="3">Component of the mitochondrial ribosome (mitoribosome), a dedicated translation machinery responsible for the synthesis of mitochondrial genome-encoded proteins, including at least some of the essential transmembrane subunits of the mitochondrial respiratory chain. The mitoribosomes are attached to the mitochondrial inner membrane and translation products are cotranslationally integrated into the membrane.</text>
</comment>
<dbReference type="Gene3D" id="3.90.280.10">
    <property type="entry name" value="PEBP-like"/>
    <property type="match status" value="1"/>
</dbReference>
<dbReference type="FunFam" id="3.90.280.10:FF:000004">
    <property type="entry name" value="Mitochondrial large ribosomal subunit YmL35"/>
    <property type="match status" value="1"/>
</dbReference>
<dbReference type="InParanoid" id="A5DV93"/>
<dbReference type="Proteomes" id="UP000001996">
    <property type="component" value="Unassembled WGS sequence"/>
</dbReference>
<evidence type="ECO:0000256" key="4">
    <source>
        <dbReference type="ARBA" id="ARBA00038016"/>
    </source>
</evidence>
<dbReference type="CDD" id="cd00866">
    <property type="entry name" value="PEBP_euk"/>
    <property type="match status" value="1"/>
</dbReference>
<dbReference type="EMBL" id="CH981524">
    <property type="protein sequence ID" value="EDK43101.1"/>
    <property type="molecule type" value="Genomic_DNA"/>
</dbReference>
<dbReference type="AlphaFoldDB" id="A5DV93"/>
<gene>
    <name evidence="6" type="ORF">LELG_01279</name>
</gene>
<dbReference type="PANTHER" id="PTHR11362">
    <property type="entry name" value="PHOSPHATIDYLETHANOLAMINE-BINDING PROTEIN"/>
    <property type="match status" value="1"/>
</dbReference>
<dbReference type="OMA" id="FRTQWDE"/>
<evidence type="ECO:0000256" key="2">
    <source>
        <dbReference type="ARBA" id="ARBA00023128"/>
    </source>
</evidence>
<evidence type="ECO:0000313" key="6">
    <source>
        <dbReference type="EMBL" id="EDK43101.1"/>
    </source>
</evidence>
<dbReference type="PANTHER" id="PTHR11362:SF82">
    <property type="entry name" value="PHOSPHATIDYLETHANOLAMINE-BINDING PROTEIN 4"/>
    <property type="match status" value="1"/>
</dbReference>
<evidence type="ECO:0000256" key="3">
    <source>
        <dbReference type="ARBA" id="ARBA00037226"/>
    </source>
</evidence>
<dbReference type="FunCoup" id="A5DV93">
    <property type="interactions" value="212"/>
</dbReference>
<dbReference type="InterPro" id="IPR008914">
    <property type="entry name" value="PEBP"/>
</dbReference>
<evidence type="ECO:0000313" key="7">
    <source>
        <dbReference type="Proteomes" id="UP000001996"/>
    </source>
</evidence>
<dbReference type="InterPro" id="IPR036610">
    <property type="entry name" value="PEBP-like_sf"/>
</dbReference>
<organism evidence="6 7">
    <name type="scientific">Lodderomyces elongisporus (strain ATCC 11503 / CBS 2605 / JCM 1781 / NBRC 1676 / NRRL YB-4239)</name>
    <name type="common">Yeast</name>
    <name type="synonym">Saccharomyces elongisporus</name>
    <dbReference type="NCBI Taxonomy" id="379508"/>
    <lineage>
        <taxon>Eukaryota</taxon>
        <taxon>Fungi</taxon>
        <taxon>Dikarya</taxon>
        <taxon>Ascomycota</taxon>
        <taxon>Saccharomycotina</taxon>
        <taxon>Pichiomycetes</taxon>
        <taxon>Debaryomycetaceae</taxon>
        <taxon>Candida/Lodderomyces clade</taxon>
        <taxon>Lodderomyces</taxon>
    </lineage>
</organism>
<sequence length="386" mass="44321">MRRRALAATSKISSLAQAPSVSRVWSNFESRSPSLLINNEQVKKGLLNKLDPKQGPASYPTYEERLQYHSPLEIDETFAVSYKILEEEASRSFASAQRLQEIKNNLVKEGKDLGHLQTRIDEKLIQAEIKNPEVLYNVEFSDPDSIDMSQPVYRHLMKQKWEDHDLMLLMQRLEQLHVIPDTMPTLDPKAEVKIKFTHNTDPLFKGWVVPGSMVPAHSVSKPPTIKVQEFDRIEGDNNLYTVLIVNPDTPNLETNSFTTKLHYGLKNVPLNNVDNLIDVPKLMKMGPKVTFQEYTPLTPEKNTSYQRACLWVFRQPQKIADDAEALQLGQEHFDIRKFAQDHGLTAVGATVWRQKFDRSVPKVREEYGLGPGRVYYKTRSDEMVNF</sequence>
<dbReference type="KEGG" id="lel:PVL30_001251"/>